<evidence type="ECO:0008006" key="4">
    <source>
        <dbReference type="Google" id="ProtNLM"/>
    </source>
</evidence>
<reference evidence="3" key="1">
    <citation type="journal article" date="2019" name="Int. J. Syst. Evol. Microbiol.">
        <title>The Global Catalogue of Microorganisms (GCM) 10K type strain sequencing project: providing services to taxonomists for standard genome sequencing and annotation.</title>
        <authorList>
            <consortium name="The Broad Institute Genomics Platform"/>
            <consortium name="The Broad Institute Genome Sequencing Center for Infectious Disease"/>
            <person name="Wu L."/>
            <person name="Ma J."/>
        </authorList>
    </citation>
    <scope>NUCLEOTIDE SEQUENCE [LARGE SCALE GENOMIC DNA]</scope>
    <source>
        <strain evidence="3">JCM 17926</strain>
    </source>
</reference>
<comment type="caution">
    <text evidence="2">The sequence shown here is derived from an EMBL/GenBank/DDBJ whole genome shotgun (WGS) entry which is preliminary data.</text>
</comment>
<protein>
    <recommendedName>
        <fullName evidence="4">Beta-barrel assembly machine subunit BamE</fullName>
    </recommendedName>
</protein>
<dbReference type="Proteomes" id="UP001500552">
    <property type="component" value="Unassembled WGS sequence"/>
</dbReference>
<dbReference type="EMBL" id="BAABHC010000003">
    <property type="protein sequence ID" value="GAA4426644.1"/>
    <property type="molecule type" value="Genomic_DNA"/>
</dbReference>
<organism evidence="2 3">
    <name type="scientific">Pontibacter saemangeumensis</name>
    <dbReference type="NCBI Taxonomy" id="1084525"/>
    <lineage>
        <taxon>Bacteria</taxon>
        <taxon>Pseudomonadati</taxon>
        <taxon>Bacteroidota</taxon>
        <taxon>Cytophagia</taxon>
        <taxon>Cytophagales</taxon>
        <taxon>Hymenobacteraceae</taxon>
        <taxon>Pontibacter</taxon>
    </lineage>
</organism>
<name>A0ABP8LD21_9BACT</name>
<dbReference type="PROSITE" id="PS51257">
    <property type="entry name" value="PROKAR_LIPOPROTEIN"/>
    <property type="match status" value="1"/>
</dbReference>
<proteinExistence type="predicted"/>
<sequence length="218" mass="23410">MKHYSLFLILVLMVFACQSREDSEQEANSSTAPATDTAAAAMPAPATPDSAYLIVPGESIGRIRLGMPASELYAVMGKADSGDAAMGKSLQFWISKGGGQPRQYVAAYTVNSFDEAGSPPMVQQVQVTSPQFRTGSGLGPGNTLAEIRKEFSQVEPLAYYTNQEQQQVYIIDEQARGIAFEVTVPDSICTAVTVHAKGTDVTGTYLPVHPDMTRLKQP</sequence>
<evidence type="ECO:0000256" key="1">
    <source>
        <dbReference type="SAM" id="MobiDB-lite"/>
    </source>
</evidence>
<evidence type="ECO:0000313" key="3">
    <source>
        <dbReference type="Proteomes" id="UP001500552"/>
    </source>
</evidence>
<keyword evidence="3" id="KW-1185">Reference proteome</keyword>
<gene>
    <name evidence="2" type="ORF">GCM10023188_08970</name>
</gene>
<dbReference type="RefSeq" id="WP_345157088.1">
    <property type="nucleotide sequence ID" value="NZ_BAABHC010000003.1"/>
</dbReference>
<feature type="compositionally biased region" description="Low complexity" evidence="1">
    <location>
        <begin position="29"/>
        <end position="43"/>
    </location>
</feature>
<accession>A0ABP8LD21</accession>
<evidence type="ECO:0000313" key="2">
    <source>
        <dbReference type="EMBL" id="GAA4426644.1"/>
    </source>
</evidence>
<feature type="region of interest" description="Disordered" evidence="1">
    <location>
        <begin position="24"/>
        <end position="43"/>
    </location>
</feature>